<feature type="compositionally biased region" description="Polar residues" evidence="10">
    <location>
        <begin position="125"/>
        <end position="136"/>
    </location>
</feature>
<gene>
    <name evidence="9" type="primary">SLX4</name>
    <name evidence="11" type="ORF">PV04_02218</name>
</gene>
<feature type="compositionally biased region" description="Low complexity" evidence="10">
    <location>
        <begin position="1"/>
        <end position="19"/>
    </location>
</feature>
<dbReference type="STRING" id="5601.A0A0D2CXL6"/>
<evidence type="ECO:0000256" key="5">
    <source>
        <dbReference type="ARBA" id="ARBA00023172"/>
    </source>
</evidence>
<comment type="similarity">
    <text evidence="2 9">Belongs to the SLX4 family.</text>
</comment>
<name>A0A0D2CXL6_9EURO</name>
<comment type="subunit">
    <text evidence="9">Forms a heterodimer with SLX1.</text>
</comment>
<evidence type="ECO:0000313" key="12">
    <source>
        <dbReference type="Proteomes" id="UP000054266"/>
    </source>
</evidence>
<organism evidence="11 12">
    <name type="scientific">Phialophora macrospora</name>
    <dbReference type="NCBI Taxonomy" id="1851006"/>
    <lineage>
        <taxon>Eukaryota</taxon>
        <taxon>Fungi</taxon>
        <taxon>Dikarya</taxon>
        <taxon>Ascomycota</taxon>
        <taxon>Pezizomycotina</taxon>
        <taxon>Eurotiomycetes</taxon>
        <taxon>Chaetothyriomycetidae</taxon>
        <taxon>Chaetothyriales</taxon>
        <taxon>Herpotrichiellaceae</taxon>
        <taxon>Phialophora</taxon>
    </lineage>
</organism>
<keyword evidence="6 9" id="KW-0234">DNA repair</keyword>
<keyword evidence="4 9" id="KW-0227">DNA damage</keyword>
<dbReference type="GO" id="GO:0006281">
    <property type="term" value="P:DNA repair"/>
    <property type="evidence" value="ECO:0007669"/>
    <property type="project" value="UniProtKB-UniRule"/>
</dbReference>
<feature type="region of interest" description="Disordered" evidence="10">
    <location>
        <begin position="799"/>
        <end position="819"/>
    </location>
</feature>
<evidence type="ECO:0000256" key="7">
    <source>
        <dbReference type="ARBA" id="ARBA00023242"/>
    </source>
</evidence>
<keyword evidence="12" id="KW-1185">Reference proteome</keyword>
<keyword evidence="7 9" id="KW-0539">Nucleus</keyword>
<feature type="region of interest" description="Disordered" evidence="10">
    <location>
        <begin position="738"/>
        <end position="776"/>
    </location>
</feature>
<dbReference type="HAMAP" id="MF_03110">
    <property type="entry name" value="Endonuc_su_Slx4"/>
    <property type="match status" value="1"/>
</dbReference>
<keyword evidence="3 9" id="KW-0597">Phosphoprotein</keyword>
<evidence type="ECO:0000256" key="6">
    <source>
        <dbReference type="ARBA" id="ARBA00023204"/>
    </source>
</evidence>
<evidence type="ECO:0000256" key="2">
    <source>
        <dbReference type="ARBA" id="ARBA00006661"/>
    </source>
</evidence>
<comment type="PTM">
    <text evidence="9">Phosphorylated in response to DNA damage.</text>
</comment>
<dbReference type="GO" id="GO:0033557">
    <property type="term" value="C:Slx1-Slx4 complex"/>
    <property type="evidence" value="ECO:0007669"/>
    <property type="project" value="UniProtKB-UniRule"/>
</dbReference>
<dbReference type="Proteomes" id="UP000054266">
    <property type="component" value="Unassembled WGS sequence"/>
</dbReference>
<reference evidence="11 12" key="1">
    <citation type="submission" date="2015-01" db="EMBL/GenBank/DDBJ databases">
        <title>The Genome Sequence of Capronia semiimmersa CBS27337.</title>
        <authorList>
            <consortium name="The Broad Institute Genomics Platform"/>
            <person name="Cuomo C."/>
            <person name="de Hoog S."/>
            <person name="Gorbushina A."/>
            <person name="Stielow B."/>
            <person name="Teixiera M."/>
            <person name="Abouelleil A."/>
            <person name="Chapman S.B."/>
            <person name="Priest M."/>
            <person name="Young S.K."/>
            <person name="Wortman J."/>
            <person name="Nusbaum C."/>
            <person name="Birren B."/>
        </authorList>
    </citation>
    <scope>NUCLEOTIDE SEQUENCE [LARGE SCALE GENOMIC DNA]</scope>
    <source>
        <strain evidence="11 12">CBS 27337</strain>
    </source>
</reference>
<dbReference type="InterPro" id="IPR018574">
    <property type="entry name" value="Structure-sp_endonuc_su_Slx4"/>
</dbReference>
<evidence type="ECO:0000256" key="4">
    <source>
        <dbReference type="ARBA" id="ARBA00022763"/>
    </source>
</evidence>
<evidence type="ECO:0000313" key="11">
    <source>
        <dbReference type="EMBL" id="KIW69901.1"/>
    </source>
</evidence>
<keyword evidence="5 9" id="KW-0233">DNA recombination</keyword>
<evidence type="ECO:0000256" key="1">
    <source>
        <dbReference type="ARBA" id="ARBA00004123"/>
    </source>
</evidence>
<feature type="region of interest" description="Disordered" evidence="10">
    <location>
        <begin position="538"/>
        <end position="560"/>
    </location>
</feature>
<evidence type="ECO:0000256" key="3">
    <source>
        <dbReference type="ARBA" id="ARBA00022553"/>
    </source>
</evidence>
<accession>A0A0D2CXL6</accession>
<proteinExistence type="inferred from homology"/>
<protein>
    <recommendedName>
        <fullName evidence="8 9">Structure-specific endonuclease subunit SLX4</fullName>
    </recommendedName>
</protein>
<feature type="region of interest" description="Disordered" evidence="10">
    <location>
        <begin position="1"/>
        <end position="55"/>
    </location>
</feature>
<dbReference type="GO" id="GO:0006260">
    <property type="term" value="P:DNA replication"/>
    <property type="evidence" value="ECO:0007669"/>
    <property type="project" value="InterPro"/>
</dbReference>
<feature type="region of interest" description="Disordered" evidence="10">
    <location>
        <begin position="629"/>
        <end position="698"/>
    </location>
</feature>
<feature type="region of interest" description="Disordered" evidence="10">
    <location>
        <begin position="69"/>
        <end position="206"/>
    </location>
</feature>
<comment type="subcellular location">
    <subcellularLocation>
        <location evidence="1 9">Nucleus</location>
    </subcellularLocation>
</comment>
<comment type="function">
    <text evidence="9">Regulatory subunit of the SLX1-SLX4 structure-specific endonuclease that resolves DNA secondary structures generated during DNA repair and recombination. Has endonuclease activity towards branched DNA substrates, introducing single-strand cuts in duplex DNA close to junctions with ss-DNA.</text>
</comment>
<dbReference type="HOGENOM" id="CLU_318854_0_0_1"/>
<dbReference type="CDD" id="cd22999">
    <property type="entry name" value="SAP_SLX4"/>
    <property type="match status" value="1"/>
</dbReference>
<feature type="compositionally biased region" description="Low complexity" evidence="10">
    <location>
        <begin position="548"/>
        <end position="557"/>
    </location>
</feature>
<dbReference type="Pfam" id="PF09494">
    <property type="entry name" value="Slx4"/>
    <property type="match status" value="1"/>
</dbReference>
<evidence type="ECO:0000256" key="9">
    <source>
        <dbReference type="HAMAP-Rule" id="MF_03110"/>
    </source>
</evidence>
<feature type="region of interest" description="Disordered" evidence="10">
    <location>
        <begin position="252"/>
        <end position="278"/>
    </location>
</feature>
<feature type="region of interest" description="Disordered" evidence="10">
    <location>
        <begin position="472"/>
        <end position="491"/>
    </location>
</feature>
<dbReference type="GO" id="GO:0006310">
    <property type="term" value="P:DNA recombination"/>
    <property type="evidence" value="ECO:0007669"/>
    <property type="project" value="UniProtKB-UniRule"/>
</dbReference>
<dbReference type="InterPro" id="IPR027784">
    <property type="entry name" value="Slx4_ascomycetes"/>
</dbReference>
<evidence type="ECO:0000256" key="8">
    <source>
        <dbReference type="ARBA" id="ARBA00029496"/>
    </source>
</evidence>
<feature type="compositionally biased region" description="Basic residues" evidence="10">
    <location>
        <begin position="639"/>
        <end position="648"/>
    </location>
</feature>
<dbReference type="EMBL" id="KN846957">
    <property type="protein sequence ID" value="KIW69901.1"/>
    <property type="molecule type" value="Genomic_DNA"/>
</dbReference>
<sequence>MSSSAVIIISSSPPRAFAPSPTPVESPSPSKSPNIPVRDGARRFKRSGQIRHGFPAGFSSARALMARSGAENIPLQSPSGSKFRPQASQHARDKTGSPTSTADLVEKKTHSQSEPLSDHFKHSKSSAPLSPTSHQLAQEDEQLGSKEDYETLLSLGNKEKSPHGRYSSPPPMERAIPRRLDWTPVKSSEHATQTQESAPQETGFSNDLLDAYAYSASTANESQTAPKKVNGDGDLFKRKRIDLVMATAATSSSVSQLRTAKEPKAGSRGKGKAPPKKTLTITALSTSAYGGGQHKEGKLQPMMEYLTSTQAAAGIDCESVIDVSLKKFSKPKASAKKAGTSNAAPVKSRLVSPASAMKTTLEHPFLFGPASQLAREESPTLIRDTLEALKKSEENISDPFSPQRSQPFSIESTSPRVVHGTNRLVRRRNLWSAAGRDADNALLQVETVDMTDSPAVRQAFAGKDALVQLDDPHHHRIGPADGGRTRSPAAQTPYARSIGPVLDIYDIETPSLRGPGVNVTNAHMRGFHTLRTLGEKQDTNGVQHDSVKAQSKQASASPGPKAVMPCYEGWSDHELKKQITIYGFKAIRKREKMIELLERCWKSKHGVEHDSDGPDDPADTLTHGDFLSKVHDVSARPAPKVKKPRAKRKSDSGDPATPKEPKKRKKATSKAEEAPQKDHAPRKRRTKSQALSDQRVVDVDDIERTNVRHAAEKHEDVPTVLYQPEKTVKLGQVLTRLATPPPTMPKLDFTTSPPDVEDGQPPAQAHSYTDPAEIPAPILTPNQTQPTDMMGQIHAAIHHRPETGPEGSDSRDHQTSPTWRDKILMYDPIVIEELAAWLNTEGFKAIGEDGEVSLLEVRNWCEQNGVCCLGIGGGWRGRGKHG</sequence>
<feature type="compositionally biased region" description="Polar residues" evidence="10">
    <location>
        <begin position="190"/>
        <end position="205"/>
    </location>
</feature>
<dbReference type="GO" id="GO:0017108">
    <property type="term" value="F:5'-flap endonuclease activity"/>
    <property type="evidence" value="ECO:0007669"/>
    <property type="project" value="InterPro"/>
</dbReference>
<feature type="compositionally biased region" description="Basic and acidic residues" evidence="10">
    <location>
        <begin position="104"/>
        <end position="120"/>
    </location>
</feature>
<evidence type="ECO:0000256" key="10">
    <source>
        <dbReference type="SAM" id="MobiDB-lite"/>
    </source>
</evidence>
<feature type="compositionally biased region" description="Basic and acidic residues" evidence="10">
    <location>
        <begin position="649"/>
        <end position="660"/>
    </location>
</feature>
<dbReference type="AlphaFoldDB" id="A0A0D2CXL6"/>
<feature type="compositionally biased region" description="Basic and acidic residues" evidence="10">
    <location>
        <begin position="669"/>
        <end position="679"/>
    </location>
</feature>